<feature type="transmembrane region" description="Helical" evidence="8">
    <location>
        <begin position="142"/>
        <end position="166"/>
    </location>
</feature>
<feature type="transmembrane region" description="Helical" evidence="8">
    <location>
        <begin position="51"/>
        <end position="72"/>
    </location>
</feature>
<keyword evidence="6 8" id="KW-1133">Transmembrane helix</keyword>
<dbReference type="Proteomes" id="UP000243525">
    <property type="component" value="Unassembled WGS sequence"/>
</dbReference>
<evidence type="ECO:0000313" key="10">
    <source>
        <dbReference type="EMBL" id="PTN10654.1"/>
    </source>
</evidence>
<dbReference type="PROSITE" id="PS00216">
    <property type="entry name" value="SUGAR_TRANSPORT_1"/>
    <property type="match status" value="1"/>
</dbReference>
<dbReference type="NCBIfam" id="TIGR00710">
    <property type="entry name" value="efflux_Bcr_CflA"/>
    <property type="match status" value="1"/>
</dbReference>
<evidence type="ECO:0000256" key="7">
    <source>
        <dbReference type="ARBA" id="ARBA00023136"/>
    </source>
</evidence>
<evidence type="ECO:0000256" key="4">
    <source>
        <dbReference type="ARBA" id="ARBA00022475"/>
    </source>
</evidence>
<reference evidence="10 11" key="1">
    <citation type="submission" date="2018-04" db="EMBL/GenBank/DDBJ databases">
        <title>Genomic Encyclopedia of Archaeal and Bacterial Type Strains, Phase II (KMG-II): from individual species to whole genera.</title>
        <authorList>
            <person name="Goeker M."/>
        </authorList>
    </citation>
    <scope>NUCLEOTIDE SEQUENCE [LARGE SCALE GENOMIC DNA]</scope>
    <source>
        <strain evidence="10 11">DSM 28823</strain>
    </source>
</reference>
<sequence length="404" mass="44144">MTKRFLISRDNRFFIAQITFLLALLTSLSPFATDTYIPALPAMSDFFGVPINLLEVSLTVYFIGVAVGQFFGGPLSDSFGRKKVALSGVLLFSISSLLAIFITDVRILWLLRFIQAIGGGAASVVNMAFVRDWFEGKDVARISSLIGMIMMLAPLAAPVIGSFLLLSLGWKSIFVFMSAVAMLTFFLFILFMPESRHPQHITHRLTATQLIGSYRKIFSSPKAVALVLANSFAVAGMFVFLTGSSFLYIGFFKVDVSLFPIYFGANVVMNVLLTFLNFRLVKTIEPAKILHVGLLLQLVSGLLLFFAVRAAEPSLWLVFLLMVSFIGSLGLIFSNTVALVINQFHEISGSANAVIGVIRFAFSGAVGSLLAVFHTGDLIPMGTIMAACTLMAYLLFTASRFARH</sequence>
<dbReference type="GO" id="GO:0042910">
    <property type="term" value="F:xenobiotic transmembrane transporter activity"/>
    <property type="evidence" value="ECO:0007669"/>
    <property type="project" value="InterPro"/>
</dbReference>
<evidence type="ECO:0000259" key="9">
    <source>
        <dbReference type="PROSITE" id="PS50850"/>
    </source>
</evidence>
<comment type="similarity">
    <text evidence="2">Belongs to the major facilitator superfamily. Bcr/CmlA family.</text>
</comment>
<keyword evidence="5 8" id="KW-0812">Transmembrane</keyword>
<feature type="transmembrane region" description="Helical" evidence="8">
    <location>
        <begin position="289"/>
        <end position="308"/>
    </location>
</feature>
<keyword evidence="3" id="KW-0813">Transport</keyword>
<dbReference type="InterPro" id="IPR011701">
    <property type="entry name" value="MFS"/>
</dbReference>
<comment type="subcellular location">
    <subcellularLocation>
        <location evidence="1">Cell membrane</location>
        <topology evidence="1">Multi-pass membrane protein</topology>
    </subcellularLocation>
</comment>
<dbReference type="OrthoDB" id="9807274at2"/>
<feature type="transmembrane region" description="Helical" evidence="8">
    <location>
        <begin position="223"/>
        <end position="251"/>
    </location>
</feature>
<dbReference type="Gene3D" id="1.20.1720.10">
    <property type="entry name" value="Multidrug resistance protein D"/>
    <property type="match status" value="1"/>
</dbReference>
<proteinExistence type="inferred from homology"/>
<dbReference type="AlphaFoldDB" id="A0A2T5C6T1"/>
<comment type="caution">
    <text evidence="10">The sequence shown here is derived from an EMBL/GenBank/DDBJ whole genome shotgun (WGS) entry which is preliminary data.</text>
</comment>
<dbReference type="InterPro" id="IPR036259">
    <property type="entry name" value="MFS_trans_sf"/>
</dbReference>
<dbReference type="InterPro" id="IPR004812">
    <property type="entry name" value="Efflux_drug-R_Bcr/CmlA"/>
</dbReference>
<protein>
    <submittedName>
        <fullName evidence="10">DHA1 family bicyclomycin/chloramphenicol resistance-like MFS transporter</fullName>
    </submittedName>
</protein>
<gene>
    <name evidence="10" type="ORF">C8N47_101305</name>
</gene>
<dbReference type="Pfam" id="PF07690">
    <property type="entry name" value="MFS_1"/>
    <property type="match status" value="1"/>
</dbReference>
<feature type="transmembrane region" description="Helical" evidence="8">
    <location>
        <begin position="84"/>
        <end position="103"/>
    </location>
</feature>
<dbReference type="InterPro" id="IPR005829">
    <property type="entry name" value="Sugar_transporter_CS"/>
</dbReference>
<evidence type="ECO:0000256" key="8">
    <source>
        <dbReference type="SAM" id="Phobius"/>
    </source>
</evidence>
<keyword evidence="11" id="KW-1185">Reference proteome</keyword>
<dbReference type="SUPFAM" id="SSF103473">
    <property type="entry name" value="MFS general substrate transporter"/>
    <property type="match status" value="1"/>
</dbReference>
<feature type="transmembrane region" description="Helical" evidence="8">
    <location>
        <begin position="314"/>
        <end position="341"/>
    </location>
</feature>
<evidence type="ECO:0000256" key="1">
    <source>
        <dbReference type="ARBA" id="ARBA00004651"/>
    </source>
</evidence>
<dbReference type="GO" id="GO:1990961">
    <property type="term" value="P:xenobiotic detoxification by transmembrane export across the plasma membrane"/>
    <property type="evidence" value="ECO:0007669"/>
    <property type="project" value="InterPro"/>
</dbReference>
<dbReference type="RefSeq" id="WP_107820747.1">
    <property type="nucleotide sequence ID" value="NZ_OY782574.1"/>
</dbReference>
<feature type="transmembrane region" description="Helical" evidence="8">
    <location>
        <begin position="378"/>
        <end position="396"/>
    </location>
</feature>
<evidence type="ECO:0000313" key="11">
    <source>
        <dbReference type="Proteomes" id="UP000243525"/>
    </source>
</evidence>
<feature type="transmembrane region" description="Helical" evidence="8">
    <location>
        <begin position="353"/>
        <end position="372"/>
    </location>
</feature>
<evidence type="ECO:0000256" key="2">
    <source>
        <dbReference type="ARBA" id="ARBA00006236"/>
    </source>
</evidence>
<dbReference type="PROSITE" id="PS50850">
    <property type="entry name" value="MFS"/>
    <property type="match status" value="1"/>
</dbReference>
<dbReference type="InterPro" id="IPR020846">
    <property type="entry name" value="MFS_dom"/>
</dbReference>
<dbReference type="EMBL" id="QAAD01000001">
    <property type="protein sequence ID" value="PTN10654.1"/>
    <property type="molecule type" value="Genomic_DNA"/>
</dbReference>
<dbReference type="GO" id="GO:0015385">
    <property type="term" value="F:sodium:proton antiporter activity"/>
    <property type="evidence" value="ECO:0007669"/>
    <property type="project" value="TreeGrafter"/>
</dbReference>
<evidence type="ECO:0000256" key="5">
    <source>
        <dbReference type="ARBA" id="ARBA00022692"/>
    </source>
</evidence>
<evidence type="ECO:0000256" key="6">
    <source>
        <dbReference type="ARBA" id="ARBA00022989"/>
    </source>
</evidence>
<dbReference type="PANTHER" id="PTHR23502:SF132">
    <property type="entry name" value="POLYAMINE TRANSPORTER 2-RELATED"/>
    <property type="match status" value="1"/>
</dbReference>
<dbReference type="PANTHER" id="PTHR23502">
    <property type="entry name" value="MAJOR FACILITATOR SUPERFAMILY"/>
    <property type="match status" value="1"/>
</dbReference>
<feature type="transmembrane region" description="Helical" evidence="8">
    <location>
        <begin position="257"/>
        <end position="277"/>
    </location>
</feature>
<dbReference type="GO" id="GO:0005886">
    <property type="term" value="C:plasma membrane"/>
    <property type="evidence" value="ECO:0007669"/>
    <property type="project" value="UniProtKB-SubCell"/>
</dbReference>
<keyword evidence="7 8" id="KW-0472">Membrane</keyword>
<evidence type="ECO:0000256" key="3">
    <source>
        <dbReference type="ARBA" id="ARBA00022448"/>
    </source>
</evidence>
<feature type="transmembrane region" description="Helical" evidence="8">
    <location>
        <begin position="109"/>
        <end position="130"/>
    </location>
</feature>
<feature type="transmembrane region" description="Helical" evidence="8">
    <location>
        <begin position="12"/>
        <end position="31"/>
    </location>
</feature>
<keyword evidence="4" id="KW-1003">Cell membrane</keyword>
<accession>A0A2T5C6T1</accession>
<name>A0A2T5C6T1_9BACT</name>
<organism evidence="10 11">
    <name type="scientific">Mangrovibacterium marinum</name>
    <dbReference type="NCBI Taxonomy" id="1639118"/>
    <lineage>
        <taxon>Bacteria</taxon>
        <taxon>Pseudomonadati</taxon>
        <taxon>Bacteroidota</taxon>
        <taxon>Bacteroidia</taxon>
        <taxon>Marinilabiliales</taxon>
        <taxon>Prolixibacteraceae</taxon>
        <taxon>Mangrovibacterium</taxon>
    </lineage>
</organism>
<dbReference type="CDD" id="cd17320">
    <property type="entry name" value="MFS_MdfA_MDR_like"/>
    <property type="match status" value="1"/>
</dbReference>
<feature type="transmembrane region" description="Helical" evidence="8">
    <location>
        <begin position="172"/>
        <end position="191"/>
    </location>
</feature>
<feature type="domain" description="Major facilitator superfamily (MFS) profile" evidence="9">
    <location>
        <begin position="18"/>
        <end position="400"/>
    </location>
</feature>